<accession>A0AA37NZN4</accession>
<name>A0AA37NZN4_9BACT</name>
<sequence length="372" mass="40762">MKKSYLFPNFVLPLFGALAVMCAGSCSQEILEVSEDLAPDNPQTRAGIAKIGIVSNPAGRGIGDEYYGKDIDYTFNLVTSGVDAGIEVISTNVSFFTTIDGGIDQISRTDKSLKLRFTKCGVYQILATRNYRDLANPSGPIMLQQATITCRVASPVASIEGPSSVALGKVYNFSVNFEDPDYPDPNLEITESVFNDPQCTIINNDGAGNYLIRFDQPGAYAIKPGLTWANSSDVMKVGPHYCVEVFFRPEMIHKSIKGSSKLGGIYLNFIELCDQQQDVYASLPYRVYFKYKEVGIRSNGIAFEVVDWKEIRQAAGESGKVIMPATTTPMDGIFMGPNPDLPGDYWKIEIPKDRCYSLEEAGGIVIPGKPIE</sequence>
<proteinExistence type="predicted"/>
<keyword evidence="1" id="KW-0732">Signal</keyword>
<dbReference type="EMBL" id="BQOL01000001">
    <property type="protein sequence ID" value="GKI18625.1"/>
    <property type="molecule type" value="Genomic_DNA"/>
</dbReference>
<dbReference type="Proteomes" id="UP001055105">
    <property type="component" value="Unassembled WGS sequence"/>
</dbReference>
<dbReference type="RefSeq" id="WP_022043556.1">
    <property type="nucleotide sequence ID" value="NZ_AP025581.1"/>
</dbReference>
<feature type="chain" id="PRO_5041432995" description="Fimbrillin family protein" evidence="1">
    <location>
        <begin position="20"/>
        <end position="372"/>
    </location>
</feature>
<evidence type="ECO:0000313" key="3">
    <source>
        <dbReference type="EMBL" id="MDU0259218.1"/>
    </source>
</evidence>
<dbReference type="Proteomes" id="UP001181347">
    <property type="component" value="Unassembled WGS sequence"/>
</dbReference>
<evidence type="ECO:0000256" key="1">
    <source>
        <dbReference type="SAM" id="SignalP"/>
    </source>
</evidence>
<organism evidence="2 4">
    <name type="scientific">Alistipes finegoldii</name>
    <dbReference type="NCBI Taxonomy" id="214856"/>
    <lineage>
        <taxon>Bacteria</taxon>
        <taxon>Pseudomonadati</taxon>
        <taxon>Bacteroidota</taxon>
        <taxon>Bacteroidia</taxon>
        <taxon>Bacteroidales</taxon>
        <taxon>Rikenellaceae</taxon>
        <taxon>Alistipes</taxon>
    </lineage>
</organism>
<evidence type="ECO:0008006" key="5">
    <source>
        <dbReference type="Google" id="ProtNLM"/>
    </source>
</evidence>
<dbReference type="EMBL" id="JAWDES010000004">
    <property type="protein sequence ID" value="MDU0259218.1"/>
    <property type="molecule type" value="Genomic_DNA"/>
</dbReference>
<reference evidence="2" key="1">
    <citation type="submission" date="2022-01" db="EMBL/GenBank/DDBJ databases">
        <title>Novel bile acid biosynthetic pathways are enriched in the microbiome of centenarians.</title>
        <authorList>
            <person name="Sato Y."/>
            <person name="Atarashi K."/>
            <person name="Plichta R.D."/>
            <person name="Arai Y."/>
            <person name="Sasajima S."/>
            <person name="Kearney M.S."/>
            <person name="Suda W."/>
            <person name="Takeshita K."/>
            <person name="Sasaki T."/>
            <person name="Okamoto S."/>
            <person name="Skelly N.A."/>
            <person name="Okamura Y."/>
            <person name="Vlamakis H."/>
            <person name="Li Y."/>
            <person name="Tanoue T."/>
            <person name="Takei H."/>
            <person name="Nittono H."/>
            <person name="Narushima S."/>
            <person name="Irie J."/>
            <person name="Itoh H."/>
            <person name="Moriya K."/>
            <person name="Sugiura Y."/>
            <person name="Suematsu M."/>
            <person name="Moritoki N."/>
            <person name="Shibata S."/>
            <person name="Littman R.D."/>
            <person name="Fischbach A.M."/>
            <person name="Uwamino Y."/>
            <person name="Inoue T."/>
            <person name="Honda A."/>
            <person name="Hattori M."/>
            <person name="Murai T."/>
            <person name="Xavier J.R."/>
            <person name="Hirose N."/>
            <person name="Honda K."/>
        </authorList>
    </citation>
    <scope>NUCLEOTIDE SEQUENCE</scope>
    <source>
        <strain evidence="2">CE91-St16</strain>
    </source>
</reference>
<dbReference type="AlphaFoldDB" id="A0AA37NZN4"/>
<evidence type="ECO:0000313" key="4">
    <source>
        <dbReference type="Proteomes" id="UP001055105"/>
    </source>
</evidence>
<comment type="caution">
    <text evidence="2">The sequence shown here is derived from an EMBL/GenBank/DDBJ whole genome shotgun (WGS) entry which is preliminary data.</text>
</comment>
<feature type="signal peptide" evidence="1">
    <location>
        <begin position="1"/>
        <end position="19"/>
    </location>
</feature>
<gene>
    <name evidence="2" type="ORF">CE91St16_15330</name>
    <name evidence="3" type="ORF">RVH17_03675</name>
</gene>
<reference evidence="3" key="2">
    <citation type="submission" date="2023-10" db="EMBL/GenBank/DDBJ databases">
        <title>Genome Sequence of the Bacteria from From Gut Wall in Crohn's Disease.</title>
        <authorList>
            <person name="Rodriguez-Palacios A."/>
        </authorList>
    </citation>
    <scope>NUCLEOTIDE SEQUENCE</scope>
    <source>
        <strain evidence="3">CavFT-hAR58</strain>
    </source>
</reference>
<evidence type="ECO:0000313" key="2">
    <source>
        <dbReference type="EMBL" id="GKI18625.1"/>
    </source>
</evidence>
<protein>
    <recommendedName>
        <fullName evidence="5">Fimbrillin family protein</fullName>
    </recommendedName>
</protein>